<reference evidence="2" key="1">
    <citation type="submission" date="2020-03" db="EMBL/GenBank/DDBJ databases">
        <authorList>
            <person name="Weist P."/>
        </authorList>
    </citation>
    <scope>NUCLEOTIDE SEQUENCE</scope>
</reference>
<feature type="region of interest" description="Disordered" evidence="1">
    <location>
        <begin position="263"/>
        <end position="378"/>
    </location>
</feature>
<evidence type="ECO:0000313" key="3">
    <source>
        <dbReference type="Proteomes" id="UP001153269"/>
    </source>
</evidence>
<proteinExistence type="predicted"/>
<evidence type="ECO:0000313" key="2">
    <source>
        <dbReference type="EMBL" id="CAB1454358.1"/>
    </source>
</evidence>
<feature type="compositionally biased region" description="Basic and acidic residues" evidence="1">
    <location>
        <begin position="294"/>
        <end position="304"/>
    </location>
</feature>
<feature type="compositionally biased region" description="Basic and acidic residues" evidence="1">
    <location>
        <begin position="273"/>
        <end position="285"/>
    </location>
</feature>
<feature type="region of interest" description="Disordered" evidence="1">
    <location>
        <begin position="17"/>
        <end position="44"/>
    </location>
</feature>
<keyword evidence="3" id="KW-1185">Reference proteome</keyword>
<sequence length="378" mass="44134">MQGTVCRKKKEVLTDQQLCGQETNSSLDQEDPQTPTAAPEEIPRVPQNIIFEYNEDINYQRRLLDLVWKPEIKLHSTELPQQHFYKEEEVLSDQERNASLDQEDPQPPQIKEEEEKLCTSQEGEQLVLKQKNDDVMFTPTYKEIDHCIEEPKSEQFLSHNSPVAEWQDQRGINDVDPGSTRDEEQPEIFRVFEQTVVEYEKEIVRQRRLLDIVWKPEIKLHRTEPPQHVCKEKEVVLTEQQLCGQERSSSLDQTDPELPQIKEEQDELCSSQEGEKLVLKQERDPFMLTPTNEEIEHSGEEPKSDQLLSHNSPVAESQDQRGSDDVDPGSTRDEESKRKKTHHNNTSHSDNEDNSFPTKKHLYTHKILVNYTSKNPHR</sequence>
<dbReference type="Proteomes" id="UP001153269">
    <property type="component" value="Unassembled WGS sequence"/>
</dbReference>
<gene>
    <name evidence="2" type="ORF">PLEPLA_LOCUS42122</name>
</gene>
<feature type="compositionally biased region" description="Polar residues" evidence="1">
    <location>
        <begin position="306"/>
        <end position="317"/>
    </location>
</feature>
<accession>A0A9N7VSA6</accession>
<feature type="compositionally biased region" description="Basic and acidic residues" evidence="1">
    <location>
        <begin position="318"/>
        <end position="337"/>
    </location>
</feature>
<feature type="region of interest" description="Disordered" evidence="1">
    <location>
        <begin position="90"/>
        <end position="123"/>
    </location>
</feature>
<feature type="compositionally biased region" description="Polar residues" evidence="1">
    <location>
        <begin position="17"/>
        <end position="36"/>
    </location>
</feature>
<name>A0A9N7VSA6_PLEPL</name>
<protein>
    <submittedName>
        <fullName evidence="2">Uncharacterized protein</fullName>
    </submittedName>
</protein>
<comment type="caution">
    <text evidence="2">The sequence shown here is derived from an EMBL/GenBank/DDBJ whole genome shotgun (WGS) entry which is preliminary data.</text>
</comment>
<dbReference type="EMBL" id="CADEAL010004209">
    <property type="protein sequence ID" value="CAB1454358.1"/>
    <property type="molecule type" value="Genomic_DNA"/>
</dbReference>
<evidence type="ECO:0000256" key="1">
    <source>
        <dbReference type="SAM" id="MobiDB-lite"/>
    </source>
</evidence>
<dbReference type="AlphaFoldDB" id="A0A9N7VSA6"/>
<organism evidence="2 3">
    <name type="scientific">Pleuronectes platessa</name>
    <name type="common">European plaice</name>
    <dbReference type="NCBI Taxonomy" id="8262"/>
    <lineage>
        <taxon>Eukaryota</taxon>
        <taxon>Metazoa</taxon>
        <taxon>Chordata</taxon>
        <taxon>Craniata</taxon>
        <taxon>Vertebrata</taxon>
        <taxon>Euteleostomi</taxon>
        <taxon>Actinopterygii</taxon>
        <taxon>Neopterygii</taxon>
        <taxon>Teleostei</taxon>
        <taxon>Neoteleostei</taxon>
        <taxon>Acanthomorphata</taxon>
        <taxon>Carangaria</taxon>
        <taxon>Pleuronectiformes</taxon>
        <taxon>Pleuronectoidei</taxon>
        <taxon>Pleuronectidae</taxon>
        <taxon>Pleuronectes</taxon>
    </lineage>
</organism>